<feature type="transmembrane region" description="Helical" evidence="5">
    <location>
        <begin position="66"/>
        <end position="88"/>
    </location>
</feature>
<feature type="transmembrane region" description="Helical" evidence="5">
    <location>
        <begin position="108"/>
        <end position="134"/>
    </location>
</feature>
<dbReference type="RefSeq" id="XP_022338652.1">
    <property type="nucleotide sequence ID" value="XM_022482944.1"/>
</dbReference>
<dbReference type="Gene3D" id="1.20.1070.10">
    <property type="entry name" value="Rhodopsin 7-helix transmembrane proteins"/>
    <property type="match status" value="1"/>
</dbReference>
<dbReference type="PANTHER" id="PTHR46273:SF4">
    <property type="entry name" value="AT19640P"/>
    <property type="match status" value="1"/>
</dbReference>
<accession>A0A8B8EEX9</accession>
<dbReference type="OrthoDB" id="5864054at2759"/>
<feature type="transmembrane region" description="Helical" evidence="5">
    <location>
        <begin position="35"/>
        <end position="54"/>
    </location>
</feature>
<reference evidence="8 9" key="1">
    <citation type="submission" date="2025-04" db="UniProtKB">
        <authorList>
            <consortium name="RefSeq"/>
        </authorList>
    </citation>
    <scope>IDENTIFICATION</scope>
    <source>
        <tissue evidence="8 9">Whole sample</tissue>
    </source>
</reference>
<evidence type="ECO:0000313" key="9">
    <source>
        <dbReference type="RefSeq" id="XP_022338652.1"/>
    </source>
</evidence>
<evidence type="ECO:0000313" key="11">
    <source>
        <dbReference type="RefSeq" id="XP_022338654.1"/>
    </source>
</evidence>
<dbReference type="RefSeq" id="XP_022338650.1">
    <property type="nucleotide sequence ID" value="XM_022482942.1"/>
</dbReference>
<dbReference type="SUPFAM" id="SSF81321">
    <property type="entry name" value="Family A G protein-coupled receptor-like"/>
    <property type="match status" value="1"/>
</dbReference>
<evidence type="ECO:0000256" key="3">
    <source>
        <dbReference type="ARBA" id="ARBA00022989"/>
    </source>
</evidence>
<evidence type="ECO:0000259" key="6">
    <source>
        <dbReference type="PROSITE" id="PS50262"/>
    </source>
</evidence>
<dbReference type="InterPro" id="IPR000276">
    <property type="entry name" value="GPCR_Rhodpsn"/>
</dbReference>
<evidence type="ECO:0000256" key="5">
    <source>
        <dbReference type="SAM" id="Phobius"/>
    </source>
</evidence>
<evidence type="ECO:0000313" key="10">
    <source>
        <dbReference type="RefSeq" id="XP_022338653.1"/>
    </source>
</evidence>
<dbReference type="GO" id="GO:0008528">
    <property type="term" value="F:G protein-coupled peptide receptor activity"/>
    <property type="evidence" value="ECO:0007669"/>
    <property type="project" value="InterPro"/>
</dbReference>
<feature type="transmembrane region" description="Helical" evidence="5">
    <location>
        <begin position="155"/>
        <end position="175"/>
    </location>
</feature>
<evidence type="ECO:0000256" key="4">
    <source>
        <dbReference type="ARBA" id="ARBA00023136"/>
    </source>
</evidence>
<name>A0A8B8EEX9_CRAVI</name>
<dbReference type="GeneID" id="111134122"/>
<dbReference type="RefSeq" id="XP_022338653.1">
    <property type="nucleotide sequence ID" value="XM_022482945.1"/>
</dbReference>
<feature type="domain" description="G-protein coupled receptors family 1 profile" evidence="6">
    <location>
        <begin position="47"/>
        <end position="317"/>
    </location>
</feature>
<dbReference type="PROSITE" id="PS50262">
    <property type="entry name" value="G_PROTEIN_RECEP_F1_2"/>
    <property type="match status" value="1"/>
</dbReference>
<comment type="subcellular location">
    <subcellularLocation>
        <location evidence="1">Membrane</location>
    </subcellularLocation>
</comment>
<keyword evidence="3 5" id="KW-1133">Transmembrane helix</keyword>
<dbReference type="CDD" id="cd14978">
    <property type="entry name" value="7tmA_FMRFamide_R-like"/>
    <property type="match status" value="1"/>
</dbReference>
<dbReference type="PANTHER" id="PTHR46273">
    <property type="entry name" value="MYOSUPPRESSIN RECEPTOR 1, ISOFORM B-RELATED"/>
    <property type="match status" value="1"/>
</dbReference>
<dbReference type="Pfam" id="PF10324">
    <property type="entry name" value="7TM_GPCR_Srw"/>
    <property type="match status" value="1"/>
</dbReference>
<sequence>MDSNLTNFTSSSRDQCYDQVGLYAYACLYYGVHDYLSVILCCFGIPANIVNIVILTRKSMRTSINIILTGIAVTDMLTMLSYLVYAIHFRIMYGLNDSVGKYTYAWSMFLAFHIGLTLTTYTISIWLGVCMSVVRYMYISSLGNRRPGADERRSCVLVIIVFALSIAMYIPQYVFTSVHAESSNSTEVYRIRSIDIKTTTDRSPLQTVLFWIFLIYGKWIPCLLIIVFGILLLCSLHKSKKRTEKLKGAQTKARLKQHTRTTVMLLIIILMYIISELPQTVVLVMGLASGDILNYILLGDTIDMLCLINNSVNIILYCAMSKQFRDILWSSLCSIFQISDPKRYRSVQTTVTNTSPCEHIPQQS</sequence>
<dbReference type="GO" id="GO:0005886">
    <property type="term" value="C:plasma membrane"/>
    <property type="evidence" value="ECO:0007669"/>
    <property type="project" value="TreeGrafter"/>
</dbReference>
<dbReference type="PRINTS" id="PR00237">
    <property type="entry name" value="GPCRRHODOPSN"/>
</dbReference>
<evidence type="ECO:0000256" key="1">
    <source>
        <dbReference type="ARBA" id="ARBA00004370"/>
    </source>
</evidence>
<keyword evidence="4 5" id="KW-0472">Membrane</keyword>
<dbReference type="KEGG" id="cvn:111134122"/>
<keyword evidence="7" id="KW-1185">Reference proteome</keyword>
<dbReference type="InterPro" id="IPR019427">
    <property type="entry name" value="7TM_GPCR_serpentine_rcpt_Srw"/>
</dbReference>
<dbReference type="Proteomes" id="UP000694844">
    <property type="component" value="Chromosome 5"/>
</dbReference>
<evidence type="ECO:0000313" key="8">
    <source>
        <dbReference type="RefSeq" id="XP_022338650.1"/>
    </source>
</evidence>
<organism evidence="7 8">
    <name type="scientific">Crassostrea virginica</name>
    <name type="common">Eastern oyster</name>
    <dbReference type="NCBI Taxonomy" id="6565"/>
    <lineage>
        <taxon>Eukaryota</taxon>
        <taxon>Metazoa</taxon>
        <taxon>Spiralia</taxon>
        <taxon>Lophotrochozoa</taxon>
        <taxon>Mollusca</taxon>
        <taxon>Bivalvia</taxon>
        <taxon>Autobranchia</taxon>
        <taxon>Pteriomorphia</taxon>
        <taxon>Ostreida</taxon>
        <taxon>Ostreoidea</taxon>
        <taxon>Ostreidae</taxon>
        <taxon>Crassostrea</taxon>
    </lineage>
</organism>
<keyword evidence="2 5" id="KW-0812">Transmembrane</keyword>
<feature type="transmembrane region" description="Helical" evidence="5">
    <location>
        <begin position="257"/>
        <end position="275"/>
    </location>
</feature>
<protein>
    <submittedName>
        <fullName evidence="8 9">Sex peptide receptor-like</fullName>
    </submittedName>
</protein>
<evidence type="ECO:0000313" key="7">
    <source>
        <dbReference type="Proteomes" id="UP000694844"/>
    </source>
</evidence>
<proteinExistence type="predicted"/>
<evidence type="ECO:0000256" key="2">
    <source>
        <dbReference type="ARBA" id="ARBA00022692"/>
    </source>
</evidence>
<dbReference type="InterPro" id="IPR053219">
    <property type="entry name" value="GPCR_Dmsr-1"/>
</dbReference>
<feature type="transmembrane region" description="Helical" evidence="5">
    <location>
        <begin position="295"/>
        <end position="319"/>
    </location>
</feature>
<dbReference type="InterPro" id="IPR017452">
    <property type="entry name" value="GPCR_Rhodpsn_7TM"/>
</dbReference>
<feature type="transmembrane region" description="Helical" evidence="5">
    <location>
        <begin position="208"/>
        <end position="236"/>
    </location>
</feature>
<dbReference type="RefSeq" id="XP_022338654.1">
    <property type="nucleotide sequence ID" value="XM_022482946.1"/>
</dbReference>
<gene>
    <name evidence="8 9 10 11" type="primary">LOC111134122</name>
</gene>
<dbReference type="AlphaFoldDB" id="A0A8B8EEX9"/>